<comment type="caution">
    <text evidence="4">The sequence shown here is derived from an EMBL/GenBank/DDBJ whole genome shotgun (WGS) entry which is preliminary data.</text>
</comment>
<feature type="transmembrane region" description="Helical" evidence="2">
    <location>
        <begin position="239"/>
        <end position="261"/>
    </location>
</feature>
<dbReference type="GO" id="GO:0016787">
    <property type="term" value="F:hydrolase activity"/>
    <property type="evidence" value="ECO:0007669"/>
    <property type="project" value="UniProtKB-KW"/>
</dbReference>
<keyword evidence="2" id="KW-1133">Transmembrane helix</keyword>
<keyword evidence="4" id="KW-0255">Endonuclease</keyword>
<feature type="transmembrane region" description="Helical" evidence="2">
    <location>
        <begin position="317"/>
        <end position="336"/>
    </location>
</feature>
<dbReference type="GO" id="GO:0004519">
    <property type="term" value="F:endonuclease activity"/>
    <property type="evidence" value="ECO:0007669"/>
    <property type="project" value="UniProtKB-KW"/>
</dbReference>
<evidence type="ECO:0000313" key="4">
    <source>
        <dbReference type="EMBL" id="MFC4337654.1"/>
    </source>
</evidence>
<reference evidence="5" key="1">
    <citation type="journal article" date="2019" name="Int. J. Syst. Evol. Microbiol.">
        <title>The Global Catalogue of Microorganisms (GCM) 10K type strain sequencing project: providing services to taxonomists for standard genome sequencing and annotation.</title>
        <authorList>
            <consortium name="The Broad Institute Genomics Platform"/>
            <consortium name="The Broad Institute Genome Sequencing Center for Infectious Disease"/>
            <person name="Wu L."/>
            <person name="Ma J."/>
        </authorList>
    </citation>
    <scope>NUCLEOTIDE SEQUENCE [LARGE SCALE GENOMIC DNA]</scope>
    <source>
        <strain evidence="5">IBRC-M 10908</strain>
    </source>
</reference>
<dbReference type="Gene3D" id="3.40.1350.10">
    <property type="match status" value="1"/>
</dbReference>
<keyword evidence="2" id="KW-0812">Transmembrane</keyword>
<evidence type="ECO:0000256" key="2">
    <source>
        <dbReference type="SAM" id="Phobius"/>
    </source>
</evidence>
<dbReference type="SUPFAM" id="SSF52980">
    <property type="entry name" value="Restriction endonuclease-like"/>
    <property type="match status" value="1"/>
</dbReference>
<dbReference type="EC" id="3.1.21.-" evidence="4"/>
<proteinExistence type="predicted"/>
<accession>A0ABV8U4E8</accession>
<name>A0ABV8U4E8_9ACTN</name>
<dbReference type="InterPro" id="IPR011335">
    <property type="entry name" value="Restrct_endonuc-II-like"/>
</dbReference>
<dbReference type="RefSeq" id="WP_380624868.1">
    <property type="nucleotide sequence ID" value="NZ_JBHSDK010000049.1"/>
</dbReference>
<feature type="transmembrane region" description="Helical" evidence="2">
    <location>
        <begin position="214"/>
        <end position="233"/>
    </location>
</feature>
<feature type="region of interest" description="Disordered" evidence="1">
    <location>
        <begin position="133"/>
        <end position="203"/>
    </location>
</feature>
<protein>
    <submittedName>
        <fullName evidence="4">Restriction endonuclease</fullName>
        <ecNumber evidence="4">3.1.21.-</ecNumber>
    </submittedName>
</protein>
<dbReference type="CDD" id="cd00637">
    <property type="entry name" value="7tm_classA_rhodopsin-like"/>
    <property type="match status" value="1"/>
</dbReference>
<evidence type="ECO:0000256" key="1">
    <source>
        <dbReference type="SAM" id="MobiDB-lite"/>
    </source>
</evidence>
<keyword evidence="4" id="KW-0540">Nuclease</keyword>
<keyword evidence="5" id="KW-1185">Reference proteome</keyword>
<dbReference type="EMBL" id="JBHSDK010000049">
    <property type="protein sequence ID" value="MFC4337654.1"/>
    <property type="molecule type" value="Genomic_DNA"/>
</dbReference>
<evidence type="ECO:0000259" key="3">
    <source>
        <dbReference type="Pfam" id="PF04471"/>
    </source>
</evidence>
<keyword evidence="4" id="KW-0378">Hydrolase</keyword>
<dbReference type="Proteomes" id="UP001595823">
    <property type="component" value="Unassembled WGS sequence"/>
</dbReference>
<organism evidence="4 5">
    <name type="scientific">Salininema proteolyticum</name>
    <dbReference type="NCBI Taxonomy" id="1607685"/>
    <lineage>
        <taxon>Bacteria</taxon>
        <taxon>Bacillati</taxon>
        <taxon>Actinomycetota</taxon>
        <taxon>Actinomycetes</taxon>
        <taxon>Glycomycetales</taxon>
        <taxon>Glycomycetaceae</taxon>
        <taxon>Salininema</taxon>
    </lineage>
</organism>
<evidence type="ECO:0000313" key="5">
    <source>
        <dbReference type="Proteomes" id="UP001595823"/>
    </source>
</evidence>
<dbReference type="InterPro" id="IPR011856">
    <property type="entry name" value="tRNA_endonuc-like_dom_sf"/>
</dbReference>
<dbReference type="InterPro" id="IPR007560">
    <property type="entry name" value="Restrct_endonuc_IV_Mrr"/>
</dbReference>
<feature type="transmembrane region" description="Helical" evidence="2">
    <location>
        <begin position="281"/>
        <end position="305"/>
    </location>
</feature>
<gene>
    <name evidence="4" type="ORF">ACFPET_20875</name>
</gene>
<dbReference type="Pfam" id="PF04471">
    <property type="entry name" value="Mrr_cat"/>
    <property type="match status" value="1"/>
</dbReference>
<sequence length="348" mass="39407">MTWEQAEENAVDWMRHWGFSDAQKTRRGSDNGIDATAGRALGQVKYVASQVGRPDLQRLFGARGIGDQQLFFFTGTGYSKPARDYADEVGMRLFAYQVSGTMEPVNGHAHRFLADTKEQQEHLPRLPIAVDLQSPSSTRHSSDEHVNPGGQPRPLRPRQRRGPDGIPRLLPIPSDETRAGTPHDQADVPNRTSRRRKPPRSPWSCLQREHQHHWAFRVTMCVLFTLFPWVTMFEVDARIVFYPFGPIGDLLVAAAVTGLCWRNAYKFIKWPCREFSYAERFSWRTAKVTTVSIWVVSLLLTLLPMASVAGDDLTFRLSFPAVATVSVASWWAAVAIPQFTWWDLRSGA</sequence>
<keyword evidence="2" id="KW-0472">Membrane</keyword>
<feature type="domain" description="Restriction endonuclease type IV Mrr" evidence="3">
    <location>
        <begin position="1"/>
        <end position="94"/>
    </location>
</feature>